<dbReference type="NCBIfam" id="NF000766">
    <property type="entry name" value="PRK00049.1"/>
    <property type="match status" value="1"/>
</dbReference>
<dbReference type="InterPro" id="IPR009000">
    <property type="entry name" value="Transl_B-barrel_sf"/>
</dbReference>
<dbReference type="NCBIfam" id="TIGR00231">
    <property type="entry name" value="small_GTP"/>
    <property type="match status" value="1"/>
</dbReference>
<dbReference type="InterPro" id="IPR004160">
    <property type="entry name" value="Transl_elong_EFTu/EF1A_C"/>
</dbReference>
<dbReference type="InterPro" id="IPR000795">
    <property type="entry name" value="T_Tr_GTP-bd_dom"/>
</dbReference>
<sequence>MKMHVNVGTIGHVDHGKTTLTTVLTQLQAQTYGGKALQFDQIDRAKEERERGITINASHVSYESATRCYAHIDCPGHADYVKNMITGASQMDGGILLVDATEGPAKQTVEHIILAKQVGVAHMVVFVNKMDCINADELEETAELIELVVGEQLAAHDYHDVPFVFGSALQALLAIQRGEWDAPETEAIKSLVETLDRAIPDPVRDYEGPFMMPIEDVMTIGGRGTVVTGRIERGRVRVGDEVALVGLGDGERTLVVTGAQSFHQDVAVAEAGMNVGLLLRGLKREEVCRGQVLTAPGVLQPRTTAKAHIYVLSKEEGGRHTPFGSGYQPQFFFGTTDVTGVIDVGDPGVFVSPGDQQDISFTLMKPVGLEPGIRFAIREGSKTVGAGMVTEVLA</sequence>
<dbReference type="InterPro" id="IPR027417">
    <property type="entry name" value="P-loop_NTPase"/>
</dbReference>
<evidence type="ECO:0000259" key="7">
    <source>
        <dbReference type="PROSITE" id="PS51722"/>
    </source>
</evidence>
<dbReference type="PROSITE" id="PS00301">
    <property type="entry name" value="G_TR_1"/>
    <property type="match status" value="1"/>
</dbReference>
<dbReference type="CDD" id="cd03707">
    <property type="entry name" value="EFTU_III"/>
    <property type="match status" value="1"/>
</dbReference>
<keyword evidence="2 8" id="KW-0251">Elongation factor</keyword>
<dbReference type="PRINTS" id="PR00315">
    <property type="entry name" value="ELONGATNFCT"/>
</dbReference>
<evidence type="ECO:0000256" key="1">
    <source>
        <dbReference type="ARBA" id="ARBA00022741"/>
    </source>
</evidence>
<evidence type="ECO:0000256" key="4">
    <source>
        <dbReference type="ARBA" id="ARBA00022917"/>
    </source>
</evidence>
<keyword evidence="1" id="KW-0547">Nucleotide-binding</keyword>
<dbReference type="PROSITE" id="PS51722">
    <property type="entry name" value="G_TR_2"/>
    <property type="match status" value="1"/>
</dbReference>
<keyword evidence="3" id="KW-0378">Hydrolase</keyword>
<name>A0A8J7QMD8_9BACT</name>
<proteinExistence type="predicted"/>
<evidence type="ECO:0000256" key="6">
    <source>
        <dbReference type="ARBA" id="ARBA00029554"/>
    </source>
</evidence>
<dbReference type="GO" id="GO:0005525">
    <property type="term" value="F:GTP binding"/>
    <property type="evidence" value="ECO:0007669"/>
    <property type="project" value="UniProtKB-KW"/>
</dbReference>
<accession>A0A8J7QMD8</accession>
<keyword evidence="9" id="KW-1185">Reference proteome</keyword>
<dbReference type="PANTHER" id="PTHR43721">
    <property type="entry name" value="ELONGATION FACTOR TU-RELATED"/>
    <property type="match status" value="1"/>
</dbReference>
<comment type="caution">
    <text evidence="8">The sequence shown here is derived from an EMBL/GenBank/DDBJ whole genome shotgun (WGS) entry which is preliminary data.</text>
</comment>
<dbReference type="Pfam" id="PF03144">
    <property type="entry name" value="GTP_EFTU_D2"/>
    <property type="match status" value="1"/>
</dbReference>
<dbReference type="InterPro" id="IPR031157">
    <property type="entry name" value="G_TR_CS"/>
</dbReference>
<keyword evidence="5" id="KW-0342">GTP-binding</keyword>
<dbReference type="FunFam" id="2.40.30.10:FF:000001">
    <property type="entry name" value="Elongation factor Tu"/>
    <property type="match status" value="1"/>
</dbReference>
<dbReference type="RefSeq" id="WP_207861012.1">
    <property type="nucleotide sequence ID" value="NZ_JAFREP010000021.1"/>
</dbReference>
<evidence type="ECO:0000313" key="8">
    <source>
        <dbReference type="EMBL" id="MBO1321038.1"/>
    </source>
</evidence>
<dbReference type="InterPro" id="IPR033720">
    <property type="entry name" value="EFTU_2"/>
</dbReference>
<dbReference type="EMBL" id="JAFREP010000021">
    <property type="protein sequence ID" value="MBO1321038.1"/>
    <property type="molecule type" value="Genomic_DNA"/>
</dbReference>
<dbReference type="CDD" id="cd03697">
    <property type="entry name" value="EFTU_II"/>
    <property type="match status" value="1"/>
</dbReference>
<dbReference type="Gene3D" id="3.40.50.300">
    <property type="entry name" value="P-loop containing nucleotide triphosphate hydrolases"/>
    <property type="match status" value="1"/>
</dbReference>
<evidence type="ECO:0000256" key="2">
    <source>
        <dbReference type="ARBA" id="ARBA00022768"/>
    </source>
</evidence>
<dbReference type="InterPro" id="IPR009001">
    <property type="entry name" value="Transl_elong_EF1A/Init_IF2_C"/>
</dbReference>
<dbReference type="NCBIfam" id="NF009373">
    <property type="entry name" value="PRK12736.1"/>
    <property type="match status" value="1"/>
</dbReference>
<organism evidence="8 9">
    <name type="scientific">Acanthopleuribacter pedis</name>
    <dbReference type="NCBI Taxonomy" id="442870"/>
    <lineage>
        <taxon>Bacteria</taxon>
        <taxon>Pseudomonadati</taxon>
        <taxon>Acidobacteriota</taxon>
        <taxon>Holophagae</taxon>
        <taxon>Acanthopleuribacterales</taxon>
        <taxon>Acanthopleuribacteraceae</taxon>
        <taxon>Acanthopleuribacter</taxon>
    </lineage>
</organism>
<dbReference type="InterPro" id="IPR050055">
    <property type="entry name" value="EF-Tu_GTPase"/>
</dbReference>
<gene>
    <name evidence="8" type="ORF">J3U88_21345</name>
</gene>
<dbReference type="AlphaFoldDB" id="A0A8J7QMD8"/>
<dbReference type="InterPro" id="IPR004161">
    <property type="entry name" value="EFTu-like_2"/>
</dbReference>
<dbReference type="Gene3D" id="2.40.30.10">
    <property type="entry name" value="Translation factors"/>
    <property type="match status" value="2"/>
</dbReference>
<dbReference type="InterPro" id="IPR005225">
    <property type="entry name" value="Small_GTP-bd"/>
</dbReference>
<evidence type="ECO:0000313" key="9">
    <source>
        <dbReference type="Proteomes" id="UP000664417"/>
    </source>
</evidence>
<dbReference type="SUPFAM" id="SSF50447">
    <property type="entry name" value="Translation proteins"/>
    <property type="match status" value="1"/>
</dbReference>
<dbReference type="SUPFAM" id="SSF52540">
    <property type="entry name" value="P-loop containing nucleoside triphosphate hydrolases"/>
    <property type="match status" value="1"/>
</dbReference>
<evidence type="ECO:0000256" key="3">
    <source>
        <dbReference type="ARBA" id="ARBA00022801"/>
    </source>
</evidence>
<feature type="domain" description="Tr-type G" evidence="7">
    <location>
        <begin position="2"/>
        <end position="203"/>
    </location>
</feature>
<evidence type="ECO:0000256" key="5">
    <source>
        <dbReference type="ARBA" id="ARBA00023134"/>
    </source>
</evidence>
<dbReference type="PANTHER" id="PTHR43721:SF22">
    <property type="entry name" value="ELONGATION FACTOR TU, MITOCHONDRIAL"/>
    <property type="match status" value="1"/>
</dbReference>
<dbReference type="GO" id="GO:0003924">
    <property type="term" value="F:GTPase activity"/>
    <property type="evidence" value="ECO:0007669"/>
    <property type="project" value="InterPro"/>
</dbReference>
<dbReference type="SUPFAM" id="SSF50465">
    <property type="entry name" value="EF-Tu/eEF-1alpha/eIF2-gamma C-terminal domain"/>
    <property type="match status" value="1"/>
</dbReference>
<dbReference type="Pfam" id="PF00009">
    <property type="entry name" value="GTP_EFTU"/>
    <property type="match status" value="1"/>
</dbReference>
<dbReference type="Pfam" id="PF03143">
    <property type="entry name" value="GTP_EFTU_D3"/>
    <property type="match status" value="1"/>
</dbReference>
<keyword evidence="4" id="KW-0648">Protein biosynthesis</keyword>
<dbReference type="NCBIfam" id="NF009372">
    <property type="entry name" value="PRK12735.1"/>
    <property type="match status" value="1"/>
</dbReference>
<dbReference type="Proteomes" id="UP000664417">
    <property type="component" value="Unassembled WGS sequence"/>
</dbReference>
<protein>
    <recommendedName>
        <fullName evidence="6">Elongation factor Tu</fullName>
    </recommendedName>
</protein>
<dbReference type="GO" id="GO:0003746">
    <property type="term" value="F:translation elongation factor activity"/>
    <property type="evidence" value="ECO:0007669"/>
    <property type="project" value="UniProtKB-KW"/>
</dbReference>
<reference evidence="8" key="1">
    <citation type="submission" date="2021-03" db="EMBL/GenBank/DDBJ databases">
        <authorList>
            <person name="Wang G."/>
        </authorList>
    </citation>
    <scope>NUCLEOTIDE SEQUENCE</scope>
    <source>
        <strain evidence="8">KCTC 12899</strain>
    </source>
</reference>